<dbReference type="AlphaFoldDB" id="A0A938YIF0"/>
<gene>
    <name evidence="1" type="ORF">JL106_13865</name>
</gene>
<organism evidence="1 2">
    <name type="scientific">Nakamurella leprariae</name>
    <dbReference type="NCBI Taxonomy" id="2803911"/>
    <lineage>
        <taxon>Bacteria</taxon>
        <taxon>Bacillati</taxon>
        <taxon>Actinomycetota</taxon>
        <taxon>Actinomycetes</taxon>
        <taxon>Nakamurellales</taxon>
        <taxon>Nakamurellaceae</taxon>
        <taxon>Nakamurella</taxon>
    </lineage>
</organism>
<accession>A0A938YIF0</accession>
<evidence type="ECO:0000313" key="1">
    <source>
        <dbReference type="EMBL" id="MBM9468365.1"/>
    </source>
</evidence>
<name>A0A938YIF0_9ACTN</name>
<dbReference type="EMBL" id="JAERWK010000017">
    <property type="protein sequence ID" value="MBM9468365.1"/>
    <property type="molecule type" value="Genomic_DNA"/>
</dbReference>
<proteinExistence type="predicted"/>
<reference evidence="1" key="1">
    <citation type="submission" date="2021-01" db="EMBL/GenBank/DDBJ databases">
        <title>YIM 132084 draft genome.</title>
        <authorList>
            <person name="An D."/>
        </authorList>
    </citation>
    <scope>NUCLEOTIDE SEQUENCE</scope>
    <source>
        <strain evidence="1">YIM 132084</strain>
    </source>
</reference>
<sequence length="109" mass="11728">MSTTAPPRTPGFLFADLQRRRGTVPKRVWAGAASRSGWTRCRTARPCRCGLGVLVAAAAAHDVLARLLYSHELPRGADDLAGLRSGHHQAGHGAEQHPCGVLIRRTVSR</sequence>
<evidence type="ECO:0000313" key="2">
    <source>
        <dbReference type="Proteomes" id="UP000663792"/>
    </source>
</evidence>
<keyword evidence="2" id="KW-1185">Reference proteome</keyword>
<dbReference type="Proteomes" id="UP000663792">
    <property type="component" value="Unassembled WGS sequence"/>
</dbReference>
<protein>
    <submittedName>
        <fullName evidence="1">Uncharacterized protein</fullName>
    </submittedName>
</protein>
<comment type="caution">
    <text evidence="1">The sequence shown here is derived from an EMBL/GenBank/DDBJ whole genome shotgun (WGS) entry which is preliminary data.</text>
</comment>
<dbReference type="RefSeq" id="WP_205261326.1">
    <property type="nucleotide sequence ID" value="NZ_JAERWK010000017.1"/>
</dbReference>